<dbReference type="Gene3D" id="3.30.700.10">
    <property type="entry name" value="Glycoprotein, Type 4 Pilin"/>
    <property type="match status" value="1"/>
</dbReference>
<reference evidence="3" key="1">
    <citation type="journal article" date="2019" name="Int. J. Syst. Evol. Microbiol.">
        <title>The Global Catalogue of Microorganisms (GCM) 10K type strain sequencing project: providing services to taxonomists for standard genome sequencing and annotation.</title>
        <authorList>
            <consortium name="The Broad Institute Genomics Platform"/>
            <consortium name="The Broad Institute Genome Sequencing Center for Infectious Disease"/>
            <person name="Wu L."/>
            <person name="Ma J."/>
        </authorList>
    </citation>
    <scope>NUCLEOTIDE SEQUENCE [LARGE SCALE GENOMIC DNA]</scope>
    <source>
        <strain evidence="3">JCM 32306</strain>
    </source>
</reference>
<keyword evidence="1" id="KW-0812">Transmembrane</keyword>
<dbReference type="InterPro" id="IPR012902">
    <property type="entry name" value="N_methyl_site"/>
</dbReference>
<keyword evidence="3" id="KW-1185">Reference proteome</keyword>
<dbReference type="Proteomes" id="UP000619118">
    <property type="component" value="Unassembled WGS sequence"/>
</dbReference>
<comment type="caution">
    <text evidence="2">The sequence shown here is derived from an EMBL/GenBank/DDBJ whole genome shotgun (WGS) entry which is preliminary data.</text>
</comment>
<dbReference type="InterPro" id="IPR045584">
    <property type="entry name" value="Pilin-like"/>
</dbReference>
<organism evidence="2 3">
    <name type="scientific">Shewanella litoralis</name>
    <dbReference type="NCBI Taxonomy" id="2282700"/>
    <lineage>
        <taxon>Bacteria</taxon>
        <taxon>Pseudomonadati</taxon>
        <taxon>Pseudomonadota</taxon>
        <taxon>Gammaproteobacteria</taxon>
        <taxon>Alteromonadales</taxon>
        <taxon>Shewanellaceae</taxon>
        <taxon>Shewanella</taxon>
    </lineage>
</organism>
<sequence length="175" mass="19254">MNAMNYSRIRSRLFRKPISPSVTSRGFSLVELVTVIILVGILAVSILPRLIGSSSYSAFTLRNEFISELRYVQLKAIQNTDQCYQVDVNASGYTLRYFNNRVGNSCSNPFRTEQPQTFSGGAHIALASTANQVFSITFDSLGRMISPACSGHCFNAVADETLAIAVESEGYIYAQ</sequence>
<evidence type="ECO:0000256" key="1">
    <source>
        <dbReference type="SAM" id="Phobius"/>
    </source>
</evidence>
<name>A0ABQ2R7L5_9GAMM</name>
<evidence type="ECO:0000313" key="3">
    <source>
        <dbReference type="Proteomes" id="UP000619118"/>
    </source>
</evidence>
<protein>
    <submittedName>
        <fullName evidence="2">MSHA biogenesis protein MshC</fullName>
    </submittedName>
</protein>
<gene>
    <name evidence="2" type="primary">mshC</name>
    <name evidence="2" type="ORF">GCM10009411_14490</name>
</gene>
<dbReference type="PROSITE" id="PS00409">
    <property type="entry name" value="PROKAR_NTER_METHYL"/>
    <property type="match status" value="1"/>
</dbReference>
<keyword evidence="1" id="KW-1133">Transmembrane helix</keyword>
<proteinExistence type="predicted"/>
<dbReference type="SUPFAM" id="SSF54523">
    <property type="entry name" value="Pili subunits"/>
    <property type="match status" value="1"/>
</dbReference>
<dbReference type="NCBIfam" id="TIGR02532">
    <property type="entry name" value="IV_pilin_GFxxxE"/>
    <property type="match status" value="1"/>
</dbReference>
<dbReference type="EMBL" id="BMQX01000008">
    <property type="protein sequence ID" value="GGQ15128.1"/>
    <property type="molecule type" value="Genomic_DNA"/>
</dbReference>
<feature type="transmembrane region" description="Helical" evidence="1">
    <location>
        <begin position="26"/>
        <end position="47"/>
    </location>
</feature>
<accession>A0ABQ2R7L5</accession>
<evidence type="ECO:0000313" key="2">
    <source>
        <dbReference type="EMBL" id="GGQ15128.1"/>
    </source>
</evidence>
<keyword evidence="1" id="KW-0472">Membrane</keyword>